<evidence type="ECO:0000256" key="11">
    <source>
        <dbReference type="ARBA" id="ARBA00023136"/>
    </source>
</evidence>
<keyword evidence="8" id="KW-0677">Repeat</keyword>
<dbReference type="InterPro" id="IPR037682">
    <property type="entry name" value="TonB_C"/>
</dbReference>
<evidence type="ECO:0000256" key="4">
    <source>
        <dbReference type="ARBA" id="ARBA00022448"/>
    </source>
</evidence>
<keyword evidence="10" id="KW-1133">Transmembrane helix</keyword>
<organism evidence="16 17">
    <name type="scientific">Xenophilus arseniciresistens</name>
    <dbReference type="NCBI Taxonomy" id="1283306"/>
    <lineage>
        <taxon>Bacteria</taxon>
        <taxon>Pseudomonadati</taxon>
        <taxon>Pseudomonadota</taxon>
        <taxon>Betaproteobacteria</taxon>
        <taxon>Burkholderiales</taxon>
        <taxon>Comamonadaceae</taxon>
        <taxon>Xenophilus</taxon>
    </lineage>
</organism>
<feature type="compositionally biased region" description="Pro residues" evidence="14">
    <location>
        <begin position="62"/>
        <end position="76"/>
    </location>
</feature>
<comment type="subunit">
    <text evidence="12">Homodimer. Forms a complex with the accessory proteins ExbB and ExbD.</text>
</comment>
<dbReference type="RefSeq" id="WP_271429227.1">
    <property type="nucleotide sequence ID" value="NZ_JAQIPB010000008.1"/>
</dbReference>
<dbReference type="Pfam" id="PF03544">
    <property type="entry name" value="TonB_C"/>
    <property type="match status" value="1"/>
</dbReference>
<dbReference type="PRINTS" id="PR01374">
    <property type="entry name" value="TONBPROTEIN"/>
</dbReference>
<dbReference type="InterPro" id="IPR006260">
    <property type="entry name" value="TonB/TolA_C"/>
</dbReference>
<evidence type="ECO:0000256" key="5">
    <source>
        <dbReference type="ARBA" id="ARBA00022475"/>
    </source>
</evidence>
<dbReference type="PROSITE" id="PS52015">
    <property type="entry name" value="TONB_CTD"/>
    <property type="match status" value="1"/>
</dbReference>
<evidence type="ECO:0000256" key="14">
    <source>
        <dbReference type="SAM" id="MobiDB-lite"/>
    </source>
</evidence>
<evidence type="ECO:0000256" key="7">
    <source>
        <dbReference type="ARBA" id="ARBA00022692"/>
    </source>
</evidence>
<keyword evidence="9 13" id="KW-0653">Protein transport</keyword>
<dbReference type="GO" id="GO:0015891">
    <property type="term" value="P:siderophore transport"/>
    <property type="evidence" value="ECO:0007669"/>
    <property type="project" value="InterPro"/>
</dbReference>
<dbReference type="Proteomes" id="UP001212602">
    <property type="component" value="Unassembled WGS sequence"/>
</dbReference>
<feature type="domain" description="TonB C-terminal" evidence="15">
    <location>
        <begin position="83"/>
        <end position="174"/>
    </location>
</feature>
<comment type="similarity">
    <text evidence="2 13">Belongs to the TonB family.</text>
</comment>
<dbReference type="GO" id="GO:0055085">
    <property type="term" value="P:transmembrane transport"/>
    <property type="evidence" value="ECO:0007669"/>
    <property type="project" value="InterPro"/>
</dbReference>
<protein>
    <recommendedName>
        <fullName evidence="3 13">Protein TonB</fullName>
    </recommendedName>
</protein>
<dbReference type="AlphaFoldDB" id="A0AAE3NB56"/>
<evidence type="ECO:0000256" key="1">
    <source>
        <dbReference type="ARBA" id="ARBA00004383"/>
    </source>
</evidence>
<evidence type="ECO:0000256" key="2">
    <source>
        <dbReference type="ARBA" id="ARBA00006555"/>
    </source>
</evidence>
<evidence type="ECO:0000256" key="3">
    <source>
        <dbReference type="ARBA" id="ARBA00022362"/>
    </source>
</evidence>
<accession>A0AAE3NB56</accession>
<evidence type="ECO:0000256" key="13">
    <source>
        <dbReference type="RuleBase" id="RU362123"/>
    </source>
</evidence>
<dbReference type="GO" id="GO:0030288">
    <property type="term" value="C:outer membrane-bounded periplasmic space"/>
    <property type="evidence" value="ECO:0007669"/>
    <property type="project" value="InterPro"/>
</dbReference>
<dbReference type="GO" id="GO:0031992">
    <property type="term" value="F:energy transducer activity"/>
    <property type="evidence" value="ECO:0007669"/>
    <property type="project" value="InterPro"/>
</dbReference>
<dbReference type="EMBL" id="JAQIPB010000008">
    <property type="protein sequence ID" value="MDA7417988.1"/>
    <property type="molecule type" value="Genomic_DNA"/>
</dbReference>
<name>A0AAE3NB56_9BURK</name>
<evidence type="ECO:0000313" key="16">
    <source>
        <dbReference type="EMBL" id="MDA7417988.1"/>
    </source>
</evidence>
<comment type="caution">
    <text evidence="16">The sequence shown here is derived from an EMBL/GenBank/DDBJ whole genome shotgun (WGS) entry which is preliminary data.</text>
</comment>
<evidence type="ECO:0000256" key="9">
    <source>
        <dbReference type="ARBA" id="ARBA00022927"/>
    </source>
</evidence>
<dbReference type="GO" id="GO:0098797">
    <property type="term" value="C:plasma membrane protein complex"/>
    <property type="evidence" value="ECO:0007669"/>
    <property type="project" value="TreeGrafter"/>
</dbReference>
<keyword evidence="17" id="KW-1185">Reference proteome</keyword>
<evidence type="ECO:0000259" key="15">
    <source>
        <dbReference type="PROSITE" id="PS52015"/>
    </source>
</evidence>
<evidence type="ECO:0000256" key="6">
    <source>
        <dbReference type="ARBA" id="ARBA00022519"/>
    </source>
</evidence>
<gene>
    <name evidence="16" type="ORF">PGB34_16615</name>
</gene>
<dbReference type="PROSITE" id="PS51257">
    <property type="entry name" value="PROKAR_LIPOPROTEIN"/>
    <property type="match status" value="1"/>
</dbReference>
<keyword evidence="13" id="KW-0735">Signal-anchor</keyword>
<sequence>MSARPDARPSGPPAWLTGSCKVVAGAALIAGLAACIQPRRAPPPPEMEASPGGTGQATVTPYPLPEAPPPMRPAPPPEPAWAVAVVPPKPRVRPAPEYPDALSTQGIEGRVKVLFTVAAEGRVRDLQVLQSTHPQFTQAVQAALARWRFEAARDASGQSVPAPVQQSFQFHVED</sequence>
<keyword evidence="5 13" id="KW-1003">Cell membrane</keyword>
<dbReference type="SUPFAM" id="SSF74653">
    <property type="entry name" value="TolA/TonB C-terminal domain"/>
    <property type="match status" value="1"/>
</dbReference>
<proteinExistence type="inferred from homology"/>
<evidence type="ECO:0000256" key="8">
    <source>
        <dbReference type="ARBA" id="ARBA00022737"/>
    </source>
</evidence>
<dbReference type="Gene3D" id="3.30.2420.10">
    <property type="entry name" value="TonB"/>
    <property type="match status" value="1"/>
</dbReference>
<dbReference type="GO" id="GO:0015031">
    <property type="term" value="P:protein transport"/>
    <property type="evidence" value="ECO:0007669"/>
    <property type="project" value="UniProtKB-UniRule"/>
</dbReference>
<dbReference type="PANTHER" id="PTHR33446">
    <property type="entry name" value="PROTEIN TONB-RELATED"/>
    <property type="match status" value="1"/>
</dbReference>
<keyword evidence="6 13" id="KW-0997">Cell inner membrane</keyword>
<keyword evidence="11" id="KW-0472">Membrane</keyword>
<dbReference type="NCBIfam" id="TIGR01352">
    <property type="entry name" value="tonB_Cterm"/>
    <property type="match status" value="1"/>
</dbReference>
<reference evidence="16" key="1">
    <citation type="submission" date="2023-01" db="EMBL/GenBank/DDBJ databases">
        <title>Xenophilus mangrovi sp. nov., isolated from soil of Mangrove nature reserve.</title>
        <authorList>
            <person name="Xu S."/>
            <person name="Liu Z."/>
            <person name="Xu Y."/>
        </authorList>
    </citation>
    <scope>NUCLEOTIDE SEQUENCE</scope>
    <source>
        <strain evidence="16">YW8</strain>
    </source>
</reference>
<comment type="subcellular location">
    <subcellularLocation>
        <location evidence="1 13">Cell inner membrane</location>
        <topology evidence="1 13">Single-pass membrane protein</topology>
        <orientation evidence="1 13">Periplasmic side</orientation>
    </subcellularLocation>
</comment>
<dbReference type="InterPro" id="IPR051045">
    <property type="entry name" value="TonB-dependent_transducer"/>
</dbReference>
<keyword evidence="7" id="KW-0812">Transmembrane</keyword>
<evidence type="ECO:0000256" key="12">
    <source>
        <dbReference type="ARBA" id="ARBA00025849"/>
    </source>
</evidence>
<dbReference type="InterPro" id="IPR003538">
    <property type="entry name" value="TonB"/>
</dbReference>
<feature type="compositionally biased region" description="Polar residues" evidence="14">
    <location>
        <begin position="156"/>
        <end position="174"/>
    </location>
</feature>
<keyword evidence="4 13" id="KW-0813">Transport</keyword>
<feature type="region of interest" description="Disordered" evidence="14">
    <location>
        <begin position="154"/>
        <end position="174"/>
    </location>
</feature>
<dbReference type="PANTHER" id="PTHR33446:SF8">
    <property type="entry name" value="PROTEIN TONB"/>
    <property type="match status" value="1"/>
</dbReference>
<comment type="function">
    <text evidence="13">Interacts with outer membrane receptor proteins that carry out high-affinity binding and energy dependent uptake into the periplasmic space of specific substrates. It could act to transduce energy from the cytoplasmic membrane to specific energy-requiring processes in the outer membrane, resulting in the release into the periplasm of ligands bound by these outer membrane proteins.</text>
</comment>
<evidence type="ECO:0000313" key="17">
    <source>
        <dbReference type="Proteomes" id="UP001212602"/>
    </source>
</evidence>
<feature type="region of interest" description="Disordered" evidence="14">
    <location>
        <begin position="38"/>
        <end position="76"/>
    </location>
</feature>
<evidence type="ECO:0000256" key="10">
    <source>
        <dbReference type="ARBA" id="ARBA00022989"/>
    </source>
</evidence>